<reference evidence="3" key="1">
    <citation type="journal article" date="2014" name="Front. Microbiol.">
        <title>High frequency of phylogenetically diverse reductive dehalogenase-homologous genes in deep subseafloor sedimentary metagenomes.</title>
        <authorList>
            <person name="Kawai M."/>
            <person name="Futagami T."/>
            <person name="Toyoda A."/>
            <person name="Takaki Y."/>
            <person name="Nishi S."/>
            <person name="Hori S."/>
            <person name="Arai W."/>
            <person name="Tsubouchi T."/>
            <person name="Morono Y."/>
            <person name="Uchiyama I."/>
            <person name="Ito T."/>
            <person name="Fujiyama A."/>
            <person name="Inagaki F."/>
            <person name="Takami H."/>
        </authorList>
    </citation>
    <scope>NUCLEOTIDE SEQUENCE</scope>
    <source>
        <strain evidence="3">Expedition CK06-06</strain>
    </source>
</reference>
<sequence length="205" mass="23034">MIKTDTDKMVLEEEQQILSVEESAFDLPMPEITTEKDQEALELGQITQNSDILLGIITEQVRSKRIWQIATACLMIFVVIISFICLGLYMERENHIERFSQAQANVQKASNDFAQTSQKAKTLEKQLANSKTELEHAQSQLSNSSSEVKNLQKQLTDTTQRLKALQNRNAEAVKRLSKRLQKLSDSPVGTTKNHQTPSASSLSGK</sequence>
<evidence type="ECO:0000256" key="2">
    <source>
        <dbReference type="SAM" id="Phobius"/>
    </source>
</evidence>
<keyword evidence="2" id="KW-0812">Transmembrane</keyword>
<organism evidence="3">
    <name type="scientific">marine sediment metagenome</name>
    <dbReference type="NCBI Taxonomy" id="412755"/>
    <lineage>
        <taxon>unclassified sequences</taxon>
        <taxon>metagenomes</taxon>
        <taxon>ecological metagenomes</taxon>
    </lineage>
</organism>
<feature type="compositionally biased region" description="Polar residues" evidence="1">
    <location>
        <begin position="183"/>
        <end position="205"/>
    </location>
</feature>
<comment type="caution">
    <text evidence="3">The sequence shown here is derived from an EMBL/GenBank/DDBJ whole genome shotgun (WGS) entry which is preliminary data.</text>
</comment>
<feature type="transmembrane region" description="Helical" evidence="2">
    <location>
        <begin position="69"/>
        <end position="90"/>
    </location>
</feature>
<evidence type="ECO:0000313" key="3">
    <source>
        <dbReference type="EMBL" id="GAF68492.1"/>
    </source>
</evidence>
<dbReference type="AlphaFoldDB" id="X0RXP9"/>
<gene>
    <name evidence="3" type="ORF">S01H1_07348</name>
</gene>
<evidence type="ECO:0000256" key="1">
    <source>
        <dbReference type="SAM" id="MobiDB-lite"/>
    </source>
</evidence>
<keyword evidence="2" id="KW-0472">Membrane</keyword>
<dbReference type="SUPFAM" id="SSF57997">
    <property type="entry name" value="Tropomyosin"/>
    <property type="match status" value="1"/>
</dbReference>
<dbReference type="Gene3D" id="1.10.287.1490">
    <property type="match status" value="1"/>
</dbReference>
<keyword evidence="2" id="KW-1133">Transmembrane helix</keyword>
<dbReference type="EMBL" id="BARS01003791">
    <property type="protein sequence ID" value="GAF68492.1"/>
    <property type="molecule type" value="Genomic_DNA"/>
</dbReference>
<feature type="region of interest" description="Disordered" evidence="1">
    <location>
        <begin position="177"/>
        <end position="205"/>
    </location>
</feature>
<protein>
    <submittedName>
        <fullName evidence="3">Uncharacterized protein</fullName>
    </submittedName>
</protein>
<proteinExistence type="predicted"/>
<name>X0RXP9_9ZZZZ</name>
<accession>X0RXP9</accession>